<feature type="transmembrane region" description="Helical" evidence="6">
    <location>
        <begin position="101"/>
        <end position="121"/>
    </location>
</feature>
<comment type="subcellular location">
    <subcellularLocation>
        <location evidence="1">Membrane</location>
        <topology evidence="1">Multi-pass membrane protein</topology>
    </subcellularLocation>
</comment>
<dbReference type="InterPro" id="IPR036259">
    <property type="entry name" value="MFS_trans_sf"/>
</dbReference>
<evidence type="ECO:0000256" key="3">
    <source>
        <dbReference type="ARBA" id="ARBA00022692"/>
    </source>
</evidence>
<keyword evidence="3 6" id="KW-0812">Transmembrane</keyword>
<dbReference type="AlphaFoldDB" id="A0A482W9G2"/>
<dbReference type="GO" id="GO:0022857">
    <property type="term" value="F:transmembrane transporter activity"/>
    <property type="evidence" value="ECO:0007669"/>
    <property type="project" value="InterPro"/>
</dbReference>
<evidence type="ECO:0000256" key="4">
    <source>
        <dbReference type="ARBA" id="ARBA00022989"/>
    </source>
</evidence>
<evidence type="ECO:0000313" key="7">
    <source>
        <dbReference type="EMBL" id="RZC41028.1"/>
    </source>
</evidence>
<dbReference type="GO" id="GO:0016020">
    <property type="term" value="C:membrane"/>
    <property type="evidence" value="ECO:0007669"/>
    <property type="project" value="UniProtKB-SubCell"/>
</dbReference>
<dbReference type="PANTHER" id="PTHR23506">
    <property type="entry name" value="GH10249P"/>
    <property type="match status" value="1"/>
</dbReference>
<feature type="transmembrane region" description="Helical" evidence="6">
    <location>
        <begin position="141"/>
        <end position="160"/>
    </location>
</feature>
<dbReference type="EMBL" id="QDEB01020807">
    <property type="protein sequence ID" value="RZC41028.1"/>
    <property type="molecule type" value="Genomic_DNA"/>
</dbReference>
<reference evidence="7 8" key="1">
    <citation type="submission" date="2017-03" db="EMBL/GenBank/DDBJ databases">
        <title>Genome of the blue death feigning beetle - Asbolus verrucosus.</title>
        <authorList>
            <person name="Rider S.D."/>
        </authorList>
    </citation>
    <scope>NUCLEOTIDE SEQUENCE [LARGE SCALE GENOMIC DNA]</scope>
    <source>
        <strain evidence="7">Butters</strain>
        <tissue evidence="7">Head and leg muscle</tissue>
    </source>
</reference>
<dbReference type="OrthoDB" id="446368at2759"/>
<gene>
    <name evidence="7" type="ORF">BDFB_000556</name>
</gene>
<feature type="transmembrane region" description="Helical" evidence="6">
    <location>
        <begin position="62"/>
        <end position="80"/>
    </location>
</feature>
<dbReference type="SUPFAM" id="SSF103473">
    <property type="entry name" value="MFS general substrate transporter"/>
    <property type="match status" value="1"/>
</dbReference>
<dbReference type="PANTHER" id="PTHR23506:SF28">
    <property type="entry name" value="MFS-TYPE TRANSPORTER SLC18B1-LIKE PROTEIN"/>
    <property type="match status" value="1"/>
</dbReference>
<protein>
    <submittedName>
        <fullName evidence="7">MFS-type transporter SLC18B1-like</fullName>
    </submittedName>
</protein>
<dbReference type="Pfam" id="PF07690">
    <property type="entry name" value="MFS_1"/>
    <property type="match status" value="1"/>
</dbReference>
<sequence length="340" mass="37401">MSKKKSRAKVKNYSWFTTFSFLIRGLEALGASAYSTASYVIIVNVFPDNAGAVRIGGYGLPFYVIGLVIILIAPLNVYLLPSSEKHAMETKSGSFTKLMKLTPVVVTCFIIVVIAMTWSFLDPTLEPHLRKFKLSPGNIGLIFLLLSAMYGIFSPAWGWVTDRMNNYWWLMTLGLFCNSASLLLLGPSSILFFLEDSILLNIIALSTLGISVAMSLMPTYQAILDSALDGGFVDNLGTHSVIAGLWSSVYSLGEVLGPILGGTLLEHYGFSLTSTVFCCLNLTMAFLGTLYFFSRDKADNTCKLYDSQVGYQLYKPKNSEIITGPRIEKGENGKWTAKLK</sequence>
<keyword evidence="4 6" id="KW-1133">Transmembrane helix</keyword>
<feature type="transmembrane region" description="Helical" evidence="6">
    <location>
        <begin position="21"/>
        <end position="42"/>
    </location>
</feature>
<name>A0A482W9G2_ASBVE</name>
<dbReference type="InterPro" id="IPR050930">
    <property type="entry name" value="MFS_Vesicular_Transporter"/>
</dbReference>
<evidence type="ECO:0000256" key="2">
    <source>
        <dbReference type="ARBA" id="ARBA00022448"/>
    </source>
</evidence>
<feature type="transmembrane region" description="Helical" evidence="6">
    <location>
        <begin position="232"/>
        <end position="252"/>
    </location>
</feature>
<feature type="transmembrane region" description="Helical" evidence="6">
    <location>
        <begin position="272"/>
        <end position="293"/>
    </location>
</feature>
<proteinExistence type="predicted"/>
<evidence type="ECO:0000256" key="5">
    <source>
        <dbReference type="ARBA" id="ARBA00023136"/>
    </source>
</evidence>
<dbReference type="Proteomes" id="UP000292052">
    <property type="component" value="Unassembled WGS sequence"/>
</dbReference>
<feature type="transmembrane region" description="Helical" evidence="6">
    <location>
        <begin position="167"/>
        <end position="186"/>
    </location>
</feature>
<keyword evidence="5 6" id="KW-0472">Membrane</keyword>
<comment type="caution">
    <text evidence="7">The sequence shown here is derived from an EMBL/GenBank/DDBJ whole genome shotgun (WGS) entry which is preliminary data.</text>
</comment>
<evidence type="ECO:0000256" key="1">
    <source>
        <dbReference type="ARBA" id="ARBA00004141"/>
    </source>
</evidence>
<keyword evidence="8" id="KW-1185">Reference proteome</keyword>
<keyword evidence="2" id="KW-0813">Transport</keyword>
<dbReference type="STRING" id="1661398.A0A482W9G2"/>
<dbReference type="Gene3D" id="1.20.1250.20">
    <property type="entry name" value="MFS general substrate transporter like domains"/>
    <property type="match status" value="1"/>
</dbReference>
<evidence type="ECO:0000313" key="8">
    <source>
        <dbReference type="Proteomes" id="UP000292052"/>
    </source>
</evidence>
<evidence type="ECO:0000256" key="6">
    <source>
        <dbReference type="SAM" id="Phobius"/>
    </source>
</evidence>
<dbReference type="InterPro" id="IPR011701">
    <property type="entry name" value="MFS"/>
</dbReference>
<accession>A0A482W9G2</accession>
<organism evidence="7 8">
    <name type="scientific">Asbolus verrucosus</name>
    <name type="common">Desert ironclad beetle</name>
    <dbReference type="NCBI Taxonomy" id="1661398"/>
    <lineage>
        <taxon>Eukaryota</taxon>
        <taxon>Metazoa</taxon>
        <taxon>Ecdysozoa</taxon>
        <taxon>Arthropoda</taxon>
        <taxon>Hexapoda</taxon>
        <taxon>Insecta</taxon>
        <taxon>Pterygota</taxon>
        <taxon>Neoptera</taxon>
        <taxon>Endopterygota</taxon>
        <taxon>Coleoptera</taxon>
        <taxon>Polyphaga</taxon>
        <taxon>Cucujiformia</taxon>
        <taxon>Tenebrionidae</taxon>
        <taxon>Pimeliinae</taxon>
        <taxon>Asbolus</taxon>
    </lineage>
</organism>
<feature type="transmembrane region" description="Helical" evidence="6">
    <location>
        <begin position="198"/>
        <end position="220"/>
    </location>
</feature>